<reference evidence="2 3" key="1">
    <citation type="submission" date="2016-11" db="EMBL/GenBank/DDBJ databases">
        <title>Whole genomes of Flavobacteriaceae.</title>
        <authorList>
            <person name="Stine C."/>
            <person name="Li C."/>
            <person name="Tadesse D."/>
        </authorList>
    </citation>
    <scope>NUCLEOTIDE SEQUENCE [LARGE SCALE GENOMIC DNA]</scope>
    <source>
        <strain evidence="2 3">DSM 18292</strain>
    </source>
</reference>
<name>A0A226H8K1_9FLAO</name>
<dbReference type="RefSeq" id="WP_089050326.1">
    <property type="nucleotide sequence ID" value="NZ_FXTV01000004.1"/>
</dbReference>
<evidence type="ECO:0000313" key="3">
    <source>
        <dbReference type="Proteomes" id="UP000198345"/>
    </source>
</evidence>
<accession>A0A226H8K1</accession>
<protein>
    <recommendedName>
        <fullName evidence="4">Lipocalin-like domain-containing protein</fullName>
    </recommendedName>
</protein>
<keyword evidence="3" id="KW-1185">Reference proteome</keyword>
<dbReference type="Proteomes" id="UP000198345">
    <property type="component" value="Unassembled WGS sequence"/>
</dbReference>
<proteinExistence type="predicted"/>
<evidence type="ECO:0008006" key="4">
    <source>
        <dbReference type="Google" id="ProtNLM"/>
    </source>
</evidence>
<dbReference type="AlphaFoldDB" id="A0A226H8K1"/>
<evidence type="ECO:0000313" key="2">
    <source>
        <dbReference type="EMBL" id="OXA89971.1"/>
    </source>
</evidence>
<gene>
    <name evidence="2" type="ORF">B0A66_13265</name>
</gene>
<feature type="chain" id="PRO_5012307934" description="Lipocalin-like domain-containing protein" evidence="1">
    <location>
        <begin position="22"/>
        <end position="132"/>
    </location>
</feature>
<organism evidence="2 3">
    <name type="scientific">Flavobacterium hercynium</name>
    <dbReference type="NCBI Taxonomy" id="387094"/>
    <lineage>
        <taxon>Bacteria</taxon>
        <taxon>Pseudomonadati</taxon>
        <taxon>Bacteroidota</taxon>
        <taxon>Flavobacteriia</taxon>
        <taxon>Flavobacteriales</taxon>
        <taxon>Flavobacteriaceae</taxon>
        <taxon>Flavobacterium</taxon>
    </lineage>
</organism>
<dbReference type="EMBL" id="MUGW01000026">
    <property type="protein sequence ID" value="OXA89971.1"/>
    <property type="molecule type" value="Genomic_DNA"/>
</dbReference>
<keyword evidence="1" id="KW-0732">Signal</keyword>
<feature type="signal peptide" evidence="1">
    <location>
        <begin position="1"/>
        <end position="21"/>
    </location>
</feature>
<comment type="caution">
    <text evidence="2">The sequence shown here is derived from an EMBL/GenBank/DDBJ whole genome shotgun (WGS) entry which is preliminary data.</text>
</comment>
<evidence type="ECO:0000256" key="1">
    <source>
        <dbReference type="SAM" id="SignalP"/>
    </source>
</evidence>
<dbReference type="OrthoDB" id="1355344at2"/>
<sequence>MKKIRFFIAVFFMLFFNTTKAQIAESTSYRFEGKVESPKFRTYNINLLTLYVDNTYKIIFQTYGSKKLARRNIIRETEIEEGIWNTKGSVLTLLSNNSKQELIFSVKNNKKLRVMINDVEASALVWKKTDNK</sequence>